<comment type="caution">
    <text evidence="8">The sequence shown here is derived from an EMBL/GenBank/DDBJ whole genome shotgun (WGS) entry which is preliminary data.</text>
</comment>
<name>A0A9W6MSB8_9HYPH</name>
<keyword evidence="6" id="KW-0408">Iron</keyword>
<gene>
    <name evidence="8" type="ORF">GCM10008170_26540</name>
    <name evidence="9" type="ORF">JOD31_002668</name>
</gene>
<dbReference type="PANTHER" id="PTHR33711">
    <property type="entry name" value="DIOXYGENASE, PUTATIVE (AFU_ORTHOLOGUE AFUA_2G02910)-RELATED"/>
    <property type="match status" value="1"/>
</dbReference>
<organism evidence="8 11">
    <name type="scientific">Methylopila capsulata</name>
    <dbReference type="NCBI Taxonomy" id="61654"/>
    <lineage>
        <taxon>Bacteria</taxon>
        <taxon>Pseudomonadati</taxon>
        <taxon>Pseudomonadota</taxon>
        <taxon>Alphaproteobacteria</taxon>
        <taxon>Hyphomicrobiales</taxon>
        <taxon>Methylopilaceae</taxon>
        <taxon>Methylopila</taxon>
    </lineage>
</organism>
<dbReference type="GO" id="GO:0047074">
    <property type="term" value="F:4-hydroxycatechol 1,2-dioxygenase activity"/>
    <property type="evidence" value="ECO:0007669"/>
    <property type="project" value="UniProtKB-EC"/>
</dbReference>
<dbReference type="EMBL" id="JAFBCY010000003">
    <property type="protein sequence ID" value="MBM7852426.1"/>
    <property type="molecule type" value="Genomic_DNA"/>
</dbReference>
<dbReference type="InterPro" id="IPR015889">
    <property type="entry name" value="Intradiol_dOase_core"/>
</dbReference>
<dbReference type="InterPro" id="IPR050770">
    <property type="entry name" value="Intradiol_RC_Dioxygenase"/>
</dbReference>
<evidence type="ECO:0000256" key="5">
    <source>
        <dbReference type="ARBA" id="ARBA00023002"/>
    </source>
</evidence>
<comment type="cofactor">
    <cofactor evidence="1">
        <name>Fe(3+)</name>
        <dbReference type="ChEBI" id="CHEBI:29034"/>
    </cofactor>
</comment>
<evidence type="ECO:0000256" key="4">
    <source>
        <dbReference type="ARBA" id="ARBA00022964"/>
    </source>
</evidence>
<dbReference type="EC" id="1.13.11.37" evidence="9"/>
<evidence type="ECO:0000313" key="10">
    <source>
        <dbReference type="Proteomes" id="UP000758856"/>
    </source>
</evidence>
<dbReference type="Pfam" id="PF00775">
    <property type="entry name" value="Dioxygenase_C"/>
    <property type="match status" value="1"/>
</dbReference>
<evidence type="ECO:0000256" key="1">
    <source>
        <dbReference type="ARBA" id="ARBA00001965"/>
    </source>
</evidence>
<dbReference type="InterPro" id="IPR000627">
    <property type="entry name" value="Intradiol_dOase_C"/>
</dbReference>
<dbReference type="PROSITE" id="PS00083">
    <property type="entry name" value="INTRADIOL_DIOXYGENAS"/>
    <property type="match status" value="1"/>
</dbReference>
<evidence type="ECO:0000256" key="6">
    <source>
        <dbReference type="ARBA" id="ARBA00023004"/>
    </source>
</evidence>
<dbReference type="Gene3D" id="2.60.130.10">
    <property type="entry name" value="Aromatic compound dioxygenase"/>
    <property type="match status" value="1"/>
</dbReference>
<reference evidence="9 10" key="2">
    <citation type="submission" date="2021-01" db="EMBL/GenBank/DDBJ databases">
        <title>Genomic Encyclopedia of Type Strains, Phase IV (KMG-IV): sequencing the most valuable type-strain genomes for metagenomic binning, comparative biology and taxonomic classification.</title>
        <authorList>
            <person name="Goeker M."/>
        </authorList>
    </citation>
    <scope>NUCLEOTIDE SEQUENCE [LARGE SCALE GENOMIC DNA]</scope>
    <source>
        <strain evidence="9 10">DSM 6130</strain>
    </source>
</reference>
<evidence type="ECO:0000259" key="7">
    <source>
        <dbReference type="PROSITE" id="PS00083"/>
    </source>
</evidence>
<accession>A0A9W6MSB8</accession>
<dbReference type="InterPro" id="IPR039390">
    <property type="entry name" value="1_2-HQD/HQD"/>
</dbReference>
<dbReference type="Proteomes" id="UP000758856">
    <property type="component" value="Unassembled WGS sequence"/>
</dbReference>
<evidence type="ECO:0000313" key="11">
    <source>
        <dbReference type="Proteomes" id="UP001143400"/>
    </source>
</evidence>
<sequence>MQRLALRPPSELDVDSAGLRITDAVVASFADAPDPRLRKLMTTLVRHLHDVVRETGLTMEEWRFAVDYLTRTGLTCTDARQEFILLSDALGVSMLVDAINHEAAGATETTVLGPFYVADSAVMPLGADISLGLPGTPLLVEGTVSSTFGGALAGASVEVWQSDADGTYDVQKDDGEGYALRAHFKTDGQGRFHFWSITPCSYPIPHDGPVGEMLAATGRHPYRPAHVHFLISAPGHAPLVTHVFAEGDPYLADDAVFGVKPSLVRPFALQDPEDAPAGRRDGRPWRRLSYDFALNPTR</sequence>
<dbReference type="Pfam" id="PF04444">
    <property type="entry name" value="Dioxygenase_N"/>
    <property type="match status" value="1"/>
</dbReference>
<reference evidence="8" key="3">
    <citation type="submission" date="2023-01" db="EMBL/GenBank/DDBJ databases">
        <authorList>
            <person name="Sun Q."/>
            <person name="Evtushenko L."/>
        </authorList>
    </citation>
    <scope>NUCLEOTIDE SEQUENCE</scope>
    <source>
        <strain evidence="8">VKM B-1606</strain>
    </source>
</reference>
<dbReference type="PANTHER" id="PTHR33711:SF7">
    <property type="entry name" value="INTRADIOL RING-CLEAVAGE DIOXYGENASES DOMAIN-CONTAINING PROTEIN-RELATED"/>
    <property type="match status" value="1"/>
</dbReference>
<evidence type="ECO:0000256" key="2">
    <source>
        <dbReference type="ARBA" id="ARBA00007825"/>
    </source>
</evidence>
<dbReference type="GO" id="GO:0008199">
    <property type="term" value="F:ferric iron binding"/>
    <property type="evidence" value="ECO:0007669"/>
    <property type="project" value="InterPro"/>
</dbReference>
<keyword evidence="5 9" id="KW-0560">Oxidoreductase</keyword>
<keyword evidence="4" id="KW-0223">Dioxygenase</keyword>
<feature type="domain" description="Intradiol ring-cleavage dioxygenases" evidence="7">
    <location>
        <begin position="140"/>
        <end position="168"/>
    </location>
</feature>
<keyword evidence="10" id="KW-1185">Reference proteome</keyword>
<dbReference type="GO" id="GO:0009712">
    <property type="term" value="P:catechol-containing compound metabolic process"/>
    <property type="evidence" value="ECO:0007669"/>
    <property type="project" value="InterPro"/>
</dbReference>
<evidence type="ECO:0000313" key="9">
    <source>
        <dbReference type="EMBL" id="MBM7852426.1"/>
    </source>
</evidence>
<dbReference type="SUPFAM" id="SSF49482">
    <property type="entry name" value="Aromatic compound dioxygenase"/>
    <property type="match status" value="1"/>
</dbReference>
<keyword evidence="3" id="KW-0479">Metal-binding</keyword>
<dbReference type="CDD" id="cd03461">
    <property type="entry name" value="1_2-HQD"/>
    <property type="match status" value="1"/>
</dbReference>
<dbReference type="AlphaFoldDB" id="A0A9W6MSB8"/>
<dbReference type="GO" id="GO:0018576">
    <property type="term" value="F:catechol 1,2-dioxygenase activity"/>
    <property type="evidence" value="ECO:0007669"/>
    <property type="project" value="InterPro"/>
</dbReference>
<dbReference type="EMBL" id="BSFF01000003">
    <property type="protein sequence ID" value="GLK56635.1"/>
    <property type="molecule type" value="Genomic_DNA"/>
</dbReference>
<proteinExistence type="inferred from homology"/>
<evidence type="ECO:0000256" key="3">
    <source>
        <dbReference type="ARBA" id="ARBA00022723"/>
    </source>
</evidence>
<reference evidence="8" key="1">
    <citation type="journal article" date="2014" name="Int. J. Syst. Evol. Microbiol.">
        <title>Complete genome sequence of Corynebacterium casei LMG S-19264T (=DSM 44701T), isolated from a smear-ripened cheese.</title>
        <authorList>
            <consortium name="US DOE Joint Genome Institute (JGI-PGF)"/>
            <person name="Walter F."/>
            <person name="Albersmeier A."/>
            <person name="Kalinowski J."/>
            <person name="Ruckert C."/>
        </authorList>
    </citation>
    <scope>NUCLEOTIDE SEQUENCE</scope>
    <source>
        <strain evidence="8">VKM B-1606</strain>
    </source>
</reference>
<evidence type="ECO:0000313" key="8">
    <source>
        <dbReference type="EMBL" id="GLK56635.1"/>
    </source>
</evidence>
<dbReference type="Proteomes" id="UP001143400">
    <property type="component" value="Unassembled WGS sequence"/>
</dbReference>
<protein>
    <submittedName>
        <fullName evidence="8">6-chlorohydroxyquinol-1,2-dioxygenase</fullName>
    </submittedName>
    <submittedName>
        <fullName evidence="9">Hydroxyquinol 1,2-dioxygenase</fullName>
        <ecNumber evidence="9">1.13.11.37</ecNumber>
    </submittedName>
</protein>
<dbReference type="RefSeq" id="WP_204950818.1">
    <property type="nucleotide sequence ID" value="NZ_BSFF01000003.1"/>
</dbReference>
<comment type="similarity">
    <text evidence="2">Belongs to the intradiol ring-cleavage dioxygenase family.</text>
</comment>
<dbReference type="InterPro" id="IPR007535">
    <property type="entry name" value="Catechol_dOase_N"/>
</dbReference>